<dbReference type="AlphaFoldDB" id="A0A1M5QQV1"/>
<dbReference type="PANTHER" id="PTHR30373">
    <property type="entry name" value="UPF0603 PROTEIN YGCG"/>
    <property type="match status" value="1"/>
</dbReference>
<evidence type="ECO:0000313" key="5">
    <source>
        <dbReference type="Proteomes" id="UP000184221"/>
    </source>
</evidence>
<feature type="chain" id="PRO_5013268560" description="TPM domain-containing protein" evidence="2">
    <location>
        <begin position="20"/>
        <end position="274"/>
    </location>
</feature>
<dbReference type="OrthoDB" id="9810918at2"/>
<gene>
    <name evidence="4" type="ORF">SAMN05443551_1461</name>
</gene>
<keyword evidence="5" id="KW-1185">Reference proteome</keyword>
<accession>A0A1M5QQV1</accession>
<sequence>MRALLFVLACLAAPLWAQGFPEFERTTITDRADLLTDAQEAALHARLARLREDTGVELAVLTLPSQAPYAPEETIETFATKLFNHWGIGDASRNDGILVLILPDDRAMRIELGAGYARDWDRVAAEVINRSFLPSFEAGDYATGISTGVEDVITSIAEPFTTGTEAPPSNMPAMNWLVITSIVGSFLLIARRSIGDWLTRLRRCPNCGRRALSRTRKTLRKASKSSEGNGEVKTRCAMCDYRDVRSFTIPRTRSSSSGSFGGGRSGGGGATGRW</sequence>
<dbReference type="Pfam" id="PF04536">
    <property type="entry name" value="TPM_phosphatase"/>
    <property type="match status" value="1"/>
</dbReference>
<dbReference type="STRING" id="996342.SAMN05443551_1461"/>
<dbReference type="Gene3D" id="3.10.310.50">
    <property type="match status" value="1"/>
</dbReference>
<feature type="signal peptide" evidence="2">
    <location>
        <begin position="1"/>
        <end position="19"/>
    </location>
</feature>
<feature type="domain" description="TPM" evidence="3">
    <location>
        <begin position="28"/>
        <end position="153"/>
    </location>
</feature>
<evidence type="ECO:0000256" key="1">
    <source>
        <dbReference type="SAM" id="MobiDB-lite"/>
    </source>
</evidence>
<dbReference type="PANTHER" id="PTHR30373:SF2">
    <property type="entry name" value="UPF0603 PROTEIN YGCG"/>
    <property type="match status" value="1"/>
</dbReference>
<dbReference type="InterPro" id="IPR007621">
    <property type="entry name" value="TPM_dom"/>
</dbReference>
<evidence type="ECO:0000259" key="3">
    <source>
        <dbReference type="Pfam" id="PF04536"/>
    </source>
</evidence>
<feature type="compositionally biased region" description="Gly residues" evidence="1">
    <location>
        <begin position="259"/>
        <end position="274"/>
    </location>
</feature>
<evidence type="ECO:0000256" key="2">
    <source>
        <dbReference type="SAM" id="SignalP"/>
    </source>
</evidence>
<dbReference type="Proteomes" id="UP000184221">
    <property type="component" value="Unassembled WGS sequence"/>
</dbReference>
<protein>
    <recommendedName>
        <fullName evidence="3">TPM domain-containing protein</fullName>
    </recommendedName>
</protein>
<feature type="region of interest" description="Disordered" evidence="1">
    <location>
        <begin position="250"/>
        <end position="274"/>
    </location>
</feature>
<evidence type="ECO:0000313" key="4">
    <source>
        <dbReference type="EMBL" id="SHH16494.1"/>
    </source>
</evidence>
<organism evidence="4 5">
    <name type="scientific">Marivita hallyeonensis</name>
    <dbReference type="NCBI Taxonomy" id="996342"/>
    <lineage>
        <taxon>Bacteria</taxon>
        <taxon>Pseudomonadati</taxon>
        <taxon>Pseudomonadota</taxon>
        <taxon>Alphaproteobacteria</taxon>
        <taxon>Rhodobacterales</taxon>
        <taxon>Roseobacteraceae</taxon>
        <taxon>Marivita</taxon>
    </lineage>
</organism>
<keyword evidence="2" id="KW-0732">Signal</keyword>
<name>A0A1M5QQV1_9RHOB</name>
<reference evidence="4 5" key="1">
    <citation type="submission" date="2016-11" db="EMBL/GenBank/DDBJ databases">
        <authorList>
            <person name="Jaros S."/>
            <person name="Januszkiewicz K."/>
            <person name="Wedrychowicz H."/>
        </authorList>
    </citation>
    <scope>NUCLEOTIDE SEQUENCE [LARGE SCALE GENOMIC DNA]</scope>
    <source>
        <strain evidence="4 5">DSM 29431</strain>
    </source>
</reference>
<dbReference type="EMBL" id="FQXC01000002">
    <property type="protein sequence ID" value="SHH16494.1"/>
    <property type="molecule type" value="Genomic_DNA"/>
</dbReference>
<dbReference type="RefSeq" id="WP_072776859.1">
    <property type="nucleotide sequence ID" value="NZ_FQXC01000002.1"/>
</dbReference>
<proteinExistence type="predicted"/>